<organism evidence="1 2">
    <name type="scientific">Cnuibacter physcomitrellae</name>
    <dbReference type="NCBI Taxonomy" id="1619308"/>
    <lineage>
        <taxon>Bacteria</taxon>
        <taxon>Bacillati</taxon>
        <taxon>Actinomycetota</taxon>
        <taxon>Actinomycetes</taxon>
        <taxon>Micrococcales</taxon>
        <taxon>Microbacteriaceae</taxon>
        <taxon>Cnuibacter</taxon>
    </lineage>
</organism>
<evidence type="ECO:0000313" key="1">
    <source>
        <dbReference type="EMBL" id="ARJ05538.1"/>
    </source>
</evidence>
<keyword evidence="2" id="KW-1185">Reference proteome</keyword>
<accession>A0A1X9LMN1</accession>
<dbReference type="CDD" id="cd02947">
    <property type="entry name" value="TRX_family"/>
    <property type="match status" value="1"/>
</dbReference>
<sequence>MDLLLPLASITGLVVIATALGLAWRAARGRTSKRSAGEIVEPATLGADAVTGWGRDATLVQFSTAFCSTCPQTRRVLAAEAAAHPGVAHVDVDVTDRPDLVTRFSLLQTPTTLLVDAAGVVRARWGGAVRPPLLRESLRGVLPSASAHHTPASAHEGSIR</sequence>
<dbReference type="AlphaFoldDB" id="A0A1X9LMN1"/>
<proteinExistence type="predicted"/>
<dbReference type="SUPFAM" id="SSF52833">
    <property type="entry name" value="Thioredoxin-like"/>
    <property type="match status" value="1"/>
</dbReference>
<gene>
    <name evidence="1" type="ORF">B5808_10110</name>
</gene>
<name>A0A1X9LMN1_9MICO</name>
<protein>
    <submittedName>
        <fullName evidence="1">Uncharacterized protein</fullName>
    </submittedName>
</protein>
<dbReference type="EMBL" id="CP020715">
    <property type="protein sequence ID" value="ARJ05538.1"/>
    <property type="molecule type" value="Genomic_DNA"/>
</dbReference>
<dbReference type="RefSeq" id="WP_085019676.1">
    <property type="nucleotide sequence ID" value="NZ_BMHD01000001.1"/>
</dbReference>
<dbReference type="Gene3D" id="3.40.30.10">
    <property type="entry name" value="Glutaredoxin"/>
    <property type="match status" value="1"/>
</dbReference>
<evidence type="ECO:0000313" key="2">
    <source>
        <dbReference type="Proteomes" id="UP000192775"/>
    </source>
</evidence>
<reference evidence="1 2" key="1">
    <citation type="submission" date="2017-04" db="EMBL/GenBank/DDBJ databases">
        <authorList>
            <person name="Afonso C.L."/>
            <person name="Miller P.J."/>
            <person name="Scott M.A."/>
            <person name="Spackman E."/>
            <person name="Goraichik I."/>
            <person name="Dimitrov K.M."/>
            <person name="Suarez D.L."/>
            <person name="Swayne D.E."/>
        </authorList>
    </citation>
    <scope>NUCLEOTIDE SEQUENCE [LARGE SCALE GENOMIC DNA]</scope>
    <source>
        <strain evidence="2">XA(T)</strain>
    </source>
</reference>
<dbReference type="InterPro" id="IPR036249">
    <property type="entry name" value="Thioredoxin-like_sf"/>
</dbReference>
<dbReference type="Proteomes" id="UP000192775">
    <property type="component" value="Chromosome"/>
</dbReference>
<dbReference type="STRING" id="1619308.B5808_10110"/>
<dbReference type="KEGG" id="cphy:B5808_10110"/>